<evidence type="ECO:0000313" key="9">
    <source>
        <dbReference type="EMBL" id="MBR7828910.1"/>
    </source>
</evidence>
<sequence>MRVRPMLVPPAEADRHAPDQRAEQVVRQADSEDELADIEQILARRDVAVLTGAGLSTESGIPDYRGATGSLRRHTPMTYQDFVASAAGRQRYWARSFLGWRTIVGARPNVGHYAVADLERAGYVSGVITQNVDGLHRAAGSPDAIELHGGLDRVICLGCRAESTREQLDERLHAANPDFRERAESTRINPDGDVELDDTLVATFRIASCTDCGTGILKPDVVFFGENVPRPRVQQCYDLIDRSTALLVLGSSLTVMSGLRFVRYAAKAYKPVAIINQGQTRGDEHASVRADVPLGRALTQLAERLAVTAP</sequence>
<dbReference type="NCBIfam" id="NF003738">
    <property type="entry name" value="PRK05333.1"/>
    <property type="match status" value="1"/>
</dbReference>
<comment type="function">
    <text evidence="5">NAD-dependent protein deacetylase which modulates the activities of several enzymes which are inactive in their acetylated form.</text>
</comment>
<dbReference type="GO" id="GO:0005737">
    <property type="term" value="C:cytoplasm"/>
    <property type="evidence" value="ECO:0007669"/>
    <property type="project" value="UniProtKB-SubCell"/>
</dbReference>
<dbReference type="InterPro" id="IPR050134">
    <property type="entry name" value="NAD-dep_sirtuin_deacylases"/>
</dbReference>
<dbReference type="Gene3D" id="3.30.1600.10">
    <property type="entry name" value="SIR2/SIRT2 'Small Domain"/>
    <property type="match status" value="1"/>
</dbReference>
<dbReference type="Gene3D" id="3.40.50.1220">
    <property type="entry name" value="TPP-binding domain"/>
    <property type="match status" value="1"/>
</dbReference>
<dbReference type="SUPFAM" id="SSF52467">
    <property type="entry name" value="DHS-like NAD/FAD-binding domain"/>
    <property type="match status" value="1"/>
</dbReference>
<keyword evidence="3 5" id="KW-0862">Zinc</keyword>
<dbReference type="RefSeq" id="WP_212520043.1">
    <property type="nucleotide sequence ID" value="NZ_JAGSOH010000069.1"/>
</dbReference>
<gene>
    <name evidence="5" type="primary">cobB</name>
    <name evidence="9" type="ORF">KDK95_21550</name>
</gene>
<accession>A0A941EEC8</accession>
<dbReference type="HAMAP" id="MF_01967">
    <property type="entry name" value="Sirtuin_ClassII"/>
    <property type="match status" value="1"/>
</dbReference>
<comment type="caution">
    <text evidence="9">The sequence shown here is derived from an EMBL/GenBank/DDBJ whole genome shotgun (WGS) entry which is preliminary data.</text>
</comment>
<feature type="binding site" evidence="5">
    <location>
        <begin position="130"/>
        <end position="133"/>
    </location>
    <ligand>
        <name>NAD(+)</name>
        <dbReference type="ChEBI" id="CHEBI:57540"/>
    </ligand>
</feature>
<evidence type="ECO:0000256" key="6">
    <source>
        <dbReference type="PROSITE-ProRule" id="PRU00236"/>
    </source>
</evidence>
<proteinExistence type="inferred from homology"/>
<feature type="binding site" evidence="5 6">
    <location>
        <position position="159"/>
    </location>
    <ligand>
        <name>Zn(2+)</name>
        <dbReference type="ChEBI" id="CHEBI:29105"/>
    </ligand>
</feature>
<feature type="binding site" evidence="5 6">
    <location>
        <position position="209"/>
    </location>
    <ligand>
        <name>Zn(2+)</name>
        <dbReference type="ChEBI" id="CHEBI:29105"/>
    </ligand>
</feature>
<comment type="subcellular location">
    <subcellularLocation>
        <location evidence="5">Cytoplasm</location>
    </subcellularLocation>
</comment>
<dbReference type="GO" id="GO:0017136">
    <property type="term" value="F:histone deacetylase activity, NAD-dependent"/>
    <property type="evidence" value="ECO:0007669"/>
    <property type="project" value="TreeGrafter"/>
</dbReference>
<comment type="catalytic activity">
    <reaction evidence="5">
        <text>N(6)-acetyl-L-lysyl-[protein] + NAD(+) + H2O = 2''-O-acetyl-ADP-D-ribose + nicotinamide + L-lysyl-[protein]</text>
        <dbReference type="Rhea" id="RHEA:43636"/>
        <dbReference type="Rhea" id="RHEA-COMP:9752"/>
        <dbReference type="Rhea" id="RHEA-COMP:10731"/>
        <dbReference type="ChEBI" id="CHEBI:15377"/>
        <dbReference type="ChEBI" id="CHEBI:17154"/>
        <dbReference type="ChEBI" id="CHEBI:29969"/>
        <dbReference type="ChEBI" id="CHEBI:57540"/>
        <dbReference type="ChEBI" id="CHEBI:61930"/>
        <dbReference type="ChEBI" id="CHEBI:83767"/>
        <dbReference type="EC" id="2.3.1.286"/>
    </reaction>
</comment>
<keyword evidence="10" id="KW-1185">Reference proteome</keyword>
<feature type="region of interest" description="Disordered" evidence="7">
    <location>
        <begin position="1"/>
        <end position="22"/>
    </location>
</feature>
<keyword evidence="4 5" id="KW-0520">NAD</keyword>
<dbReference type="InterPro" id="IPR029035">
    <property type="entry name" value="DHS-like_NAD/FAD-binding_dom"/>
</dbReference>
<dbReference type="InterPro" id="IPR003000">
    <property type="entry name" value="Sirtuin"/>
</dbReference>
<evidence type="ECO:0000256" key="1">
    <source>
        <dbReference type="ARBA" id="ARBA00022679"/>
    </source>
</evidence>
<organism evidence="9 10">
    <name type="scientific">Actinospica acidithermotolerans</name>
    <dbReference type="NCBI Taxonomy" id="2828514"/>
    <lineage>
        <taxon>Bacteria</taxon>
        <taxon>Bacillati</taxon>
        <taxon>Actinomycetota</taxon>
        <taxon>Actinomycetes</taxon>
        <taxon>Catenulisporales</taxon>
        <taxon>Actinospicaceae</taxon>
        <taxon>Actinospica</taxon>
    </lineage>
</organism>
<evidence type="ECO:0000256" key="2">
    <source>
        <dbReference type="ARBA" id="ARBA00022723"/>
    </source>
</evidence>
<dbReference type="EC" id="2.3.1.286" evidence="5"/>
<feature type="binding site" evidence="5">
    <location>
        <begin position="276"/>
        <end position="278"/>
    </location>
    <ligand>
        <name>NAD(+)</name>
        <dbReference type="ChEBI" id="CHEBI:57540"/>
    </ligand>
</feature>
<dbReference type="GO" id="GO:0008270">
    <property type="term" value="F:zinc ion binding"/>
    <property type="evidence" value="ECO:0007669"/>
    <property type="project" value="UniProtKB-UniRule"/>
</dbReference>
<feature type="binding site" evidence="5">
    <location>
        <begin position="250"/>
        <end position="252"/>
    </location>
    <ligand>
        <name>NAD(+)</name>
        <dbReference type="ChEBI" id="CHEBI:57540"/>
    </ligand>
</feature>
<dbReference type="PROSITE" id="PS50305">
    <property type="entry name" value="SIRTUIN"/>
    <property type="match status" value="1"/>
</dbReference>
<dbReference type="EMBL" id="JAGSOH010000069">
    <property type="protein sequence ID" value="MBR7828910.1"/>
    <property type="molecule type" value="Genomic_DNA"/>
</dbReference>
<feature type="compositionally biased region" description="Basic and acidic residues" evidence="7">
    <location>
        <begin position="12"/>
        <end position="22"/>
    </location>
</feature>
<feature type="binding site" evidence="5">
    <location>
        <begin position="52"/>
        <end position="72"/>
    </location>
    <ligand>
        <name>NAD(+)</name>
        <dbReference type="ChEBI" id="CHEBI:57540"/>
    </ligand>
</feature>
<dbReference type="InterPro" id="IPR026590">
    <property type="entry name" value="Ssirtuin_cat_dom"/>
</dbReference>
<reference evidence="9" key="1">
    <citation type="submission" date="2021-04" db="EMBL/GenBank/DDBJ databases">
        <title>Genome based classification of Actinospica acidithermotolerans sp. nov., an actinobacterium isolated from an Indonesian hot spring.</title>
        <authorList>
            <person name="Kusuma A.B."/>
            <person name="Putra K.E."/>
            <person name="Nafisah S."/>
            <person name="Loh J."/>
            <person name="Nouioui I."/>
            <person name="Goodfellow M."/>
        </authorList>
    </citation>
    <scope>NUCLEOTIDE SEQUENCE</scope>
    <source>
        <strain evidence="9">MGRD01-02</strain>
    </source>
</reference>
<comment type="similarity">
    <text evidence="5">Belongs to the sirtuin family. Class II subfamily.</text>
</comment>
<keyword evidence="2 5" id="KW-0479">Metal-binding</keyword>
<dbReference type="AlphaFoldDB" id="A0A941EEC8"/>
<feature type="domain" description="Deacetylase sirtuin-type" evidence="8">
    <location>
        <begin position="28"/>
        <end position="310"/>
    </location>
</feature>
<keyword evidence="5" id="KW-0963">Cytoplasm</keyword>
<dbReference type="PANTHER" id="PTHR11085:SF10">
    <property type="entry name" value="NAD-DEPENDENT PROTEIN DEACYLASE SIRTUIN-5, MITOCHONDRIAL-RELATED"/>
    <property type="match status" value="1"/>
</dbReference>
<evidence type="ECO:0000256" key="7">
    <source>
        <dbReference type="SAM" id="MobiDB-lite"/>
    </source>
</evidence>
<feature type="active site" description="Proton acceptor" evidence="5 6">
    <location>
        <position position="148"/>
    </location>
</feature>
<dbReference type="GO" id="GO:0070403">
    <property type="term" value="F:NAD+ binding"/>
    <property type="evidence" value="ECO:0007669"/>
    <property type="project" value="UniProtKB-UniRule"/>
</dbReference>
<evidence type="ECO:0000259" key="8">
    <source>
        <dbReference type="PROSITE" id="PS50305"/>
    </source>
</evidence>
<feature type="binding site" evidence="5">
    <location>
        <position position="294"/>
    </location>
    <ligand>
        <name>NAD(+)</name>
        <dbReference type="ChEBI" id="CHEBI:57540"/>
    </ligand>
</feature>
<dbReference type="InterPro" id="IPR026587">
    <property type="entry name" value="Sirtuin_class_II"/>
</dbReference>
<name>A0A941EEC8_9ACTN</name>
<dbReference type="InterPro" id="IPR026591">
    <property type="entry name" value="Sirtuin_cat_small_dom_sf"/>
</dbReference>
<feature type="binding site" evidence="5 6">
    <location>
        <position position="156"/>
    </location>
    <ligand>
        <name>Zn(2+)</name>
        <dbReference type="ChEBI" id="CHEBI:29105"/>
    </ligand>
</feature>
<dbReference type="Proteomes" id="UP000676325">
    <property type="component" value="Unassembled WGS sequence"/>
</dbReference>
<evidence type="ECO:0000256" key="5">
    <source>
        <dbReference type="HAMAP-Rule" id="MF_01967"/>
    </source>
</evidence>
<evidence type="ECO:0000256" key="3">
    <source>
        <dbReference type="ARBA" id="ARBA00022833"/>
    </source>
</evidence>
<dbReference type="Pfam" id="PF02146">
    <property type="entry name" value="SIR2"/>
    <property type="match status" value="1"/>
</dbReference>
<dbReference type="PANTHER" id="PTHR11085">
    <property type="entry name" value="NAD-DEPENDENT PROTEIN DEACYLASE SIRTUIN-5, MITOCHONDRIAL-RELATED"/>
    <property type="match status" value="1"/>
</dbReference>
<evidence type="ECO:0000313" key="10">
    <source>
        <dbReference type="Proteomes" id="UP000676325"/>
    </source>
</evidence>
<protein>
    <recommendedName>
        <fullName evidence="5">NAD-dependent protein deacetylase</fullName>
        <ecNumber evidence="5">2.3.1.286</ecNumber>
    </recommendedName>
    <alternativeName>
        <fullName evidence="5">Regulatory protein SIR2 homolog</fullName>
    </alternativeName>
</protein>
<comment type="cofactor">
    <cofactor evidence="5">
        <name>Zn(2+)</name>
        <dbReference type="ChEBI" id="CHEBI:29105"/>
    </cofactor>
    <text evidence="5">Binds 1 zinc ion per subunit.</text>
</comment>
<keyword evidence="1 5" id="KW-0808">Transferase</keyword>
<feature type="binding site" evidence="5 6">
    <location>
        <position position="212"/>
    </location>
    <ligand>
        <name>Zn(2+)</name>
        <dbReference type="ChEBI" id="CHEBI:29105"/>
    </ligand>
</feature>
<evidence type="ECO:0000256" key="4">
    <source>
        <dbReference type="ARBA" id="ARBA00023027"/>
    </source>
</evidence>